<proteinExistence type="predicted"/>
<name>A0A166L6I3_9AGAM</name>
<feature type="non-terminal residue" evidence="7">
    <location>
        <position position="105"/>
    </location>
</feature>
<dbReference type="InterPro" id="IPR030456">
    <property type="entry name" value="TF_fork_head_CS_2"/>
</dbReference>
<dbReference type="Proteomes" id="UP000076532">
    <property type="component" value="Unassembled WGS sequence"/>
</dbReference>
<evidence type="ECO:0000256" key="5">
    <source>
        <dbReference type="PROSITE-ProRule" id="PRU00089"/>
    </source>
</evidence>
<dbReference type="Gene3D" id="1.10.10.10">
    <property type="entry name" value="Winged helix-like DNA-binding domain superfamily/Winged helix DNA-binding domain"/>
    <property type="match status" value="1"/>
</dbReference>
<dbReference type="PROSITE" id="PS50039">
    <property type="entry name" value="FORK_HEAD_3"/>
    <property type="match status" value="1"/>
</dbReference>
<dbReference type="InterPro" id="IPR001766">
    <property type="entry name" value="Fork_head_dom"/>
</dbReference>
<dbReference type="PRINTS" id="PR00053">
    <property type="entry name" value="FORKHEAD"/>
</dbReference>
<dbReference type="STRING" id="436010.A0A166L6I3"/>
<evidence type="ECO:0000313" key="7">
    <source>
        <dbReference type="EMBL" id="KZP22620.1"/>
    </source>
</evidence>
<dbReference type="InterPro" id="IPR036388">
    <property type="entry name" value="WH-like_DNA-bd_sf"/>
</dbReference>
<organism evidence="7 8">
    <name type="scientific">Athelia psychrophila</name>
    <dbReference type="NCBI Taxonomy" id="1759441"/>
    <lineage>
        <taxon>Eukaryota</taxon>
        <taxon>Fungi</taxon>
        <taxon>Dikarya</taxon>
        <taxon>Basidiomycota</taxon>
        <taxon>Agaricomycotina</taxon>
        <taxon>Agaricomycetes</taxon>
        <taxon>Agaricomycetidae</taxon>
        <taxon>Atheliales</taxon>
        <taxon>Atheliaceae</taxon>
        <taxon>Athelia</taxon>
    </lineage>
</organism>
<accession>A0A166L6I3</accession>
<dbReference type="EMBL" id="KV417538">
    <property type="protein sequence ID" value="KZP22620.1"/>
    <property type="molecule type" value="Genomic_DNA"/>
</dbReference>
<evidence type="ECO:0000256" key="1">
    <source>
        <dbReference type="ARBA" id="ARBA00023015"/>
    </source>
</evidence>
<dbReference type="GO" id="GO:0000978">
    <property type="term" value="F:RNA polymerase II cis-regulatory region sequence-specific DNA binding"/>
    <property type="evidence" value="ECO:0007669"/>
    <property type="project" value="TreeGrafter"/>
</dbReference>
<evidence type="ECO:0000256" key="2">
    <source>
        <dbReference type="ARBA" id="ARBA00023125"/>
    </source>
</evidence>
<dbReference type="GO" id="GO:0005634">
    <property type="term" value="C:nucleus"/>
    <property type="evidence" value="ECO:0007669"/>
    <property type="project" value="UniProtKB-SubCell"/>
</dbReference>
<evidence type="ECO:0000256" key="3">
    <source>
        <dbReference type="ARBA" id="ARBA00023163"/>
    </source>
</evidence>
<dbReference type="PROSITE" id="PS00658">
    <property type="entry name" value="FORK_HEAD_2"/>
    <property type="match status" value="1"/>
</dbReference>
<dbReference type="PANTHER" id="PTHR46078:SF2">
    <property type="entry name" value="FORK-HEAD DOMAIN-CONTAINING PROTEIN"/>
    <property type="match status" value="1"/>
</dbReference>
<dbReference type="PANTHER" id="PTHR46078">
    <property type="entry name" value="FORKHEAD BOX PROTEIN J2 FAMILY MEMBER"/>
    <property type="match status" value="1"/>
</dbReference>
<feature type="domain" description="Fork-head" evidence="6">
    <location>
        <begin position="26"/>
        <end position="105"/>
    </location>
</feature>
<keyword evidence="1" id="KW-0805">Transcription regulation</keyword>
<comment type="subcellular location">
    <subcellularLocation>
        <location evidence="5">Nucleus</location>
    </subcellularLocation>
</comment>
<gene>
    <name evidence="7" type="ORF">FIBSPDRAFT_710476</name>
</gene>
<protein>
    <submittedName>
        <fullName evidence="7">Winged helix DNA-binding domain-containing protein</fullName>
    </submittedName>
</protein>
<keyword evidence="3" id="KW-0804">Transcription</keyword>
<dbReference type="OrthoDB" id="5954824at2759"/>
<dbReference type="SUPFAM" id="SSF46785">
    <property type="entry name" value="Winged helix' DNA-binding domain"/>
    <property type="match status" value="1"/>
</dbReference>
<dbReference type="InterPro" id="IPR036390">
    <property type="entry name" value="WH_DNA-bd_sf"/>
</dbReference>
<evidence type="ECO:0000256" key="4">
    <source>
        <dbReference type="ARBA" id="ARBA00023242"/>
    </source>
</evidence>
<dbReference type="AlphaFoldDB" id="A0A166L6I3"/>
<evidence type="ECO:0000313" key="8">
    <source>
        <dbReference type="Proteomes" id="UP000076532"/>
    </source>
</evidence>
<keyword evidence="8" id="KW-1185">Reference proteome</keyword>
<sequence>LRHQLGLPRDRTVDLWALQDPPEREKPSQPLPNLVKLAIFGSPKKKLTLQEIYRALVDRFDWFKDHEADLSWKNSIRHNLSLNKVFKIAPRPITEPGKGSYWTLD</sequence>
<dbReference type="Pfam" id="PF00250">
    <property type="entry name" value="Forkhead"/>
    <property type="match status" value="1"/>
</dbReference>
<dbReference type="SMART" id="SM00339">
    <property type="entry name" value="FH"/>
    <property type="match status" value="1"/>
</dbReference>
<dbReference type="CDD" id="cd00059">
    <property type="entry name" value="FH_FOX"/>
    <property type="match status" value="1"/>
</dbReference>
<dbReference type="InterPro" id="IPR045912">
    <property type="entry name" value="FOXJ2/3-like"/>
</dbReference>
<keyword evidence="2 5" id="KW-0238">DNA-binding</keyword>
<reference evidence="7 8" key="1">
    <citation type="journal article" date="2016" name="Mol. Biol. Evol.">
        <title>Comparative Genomics of Early-Diverging Mushroom-Forming Fungi Provides Insights into the Origins of Lignocellulose Decay Capabilities.</title>
        <authorList>
            <person name="Nagy L.G."/>
            <person name="Riley R."/>
            <person name="Tritt A."/>
            <person name="Adam C."/>
            <person name="Daum C."/>
            <person name="Floudas D."/>
            <person name="Sun H."/>
            <person name="Yadav J.S."/>
            <person name="Pangilinan J."/>
            <person name="Larsson K.H."/>
            <person name="Matsuura K."/>
            <person name="Barry K."/>
            <person name="Labutti K."/>
            <person name="Kuo R."/>
            <person name="Ohm R.A."/>
            <person name="Bhattacharya S.S."/>
            <person name="Shirouzu T."/>
            <person name="Yoshinaga Y."/>
            <person name="Martin F.M."/>
            <person name="Grigoriev I.V."/>
            <person name="Hibbett D.S."/>
        </authorList>
    </citation>
    <scope>NUCLEOTIDE SEQUENCE [LARGE SCALE GENOMIC DNA]</scope>
    <source>
        <strain evidence="7 8">CBS 109695</strain>
    </source>
</reference>
<evidence type="ECO:0000259" key="6">
    <source>
        <dbReference type="PROSITE" id="PS50039"/>
    </source>
</evidence>
<dbReference type="GO" id="GO:0000981">
    <property type="term" value="F:DNA-binding transcription factor activity, RNA polymerase II-specific"/>
    <property type="evidence" value="ECO:0007669"/>
    <property type="project" value="TreeGrafter"/>
</dbReference>
<feature type="non-terminal residue" evidence="7">
    <location>
        <position position="1"/>
    </location>
</feature>
<feature type="DNA-binding region" description="Fork-head" evidence="5">
    <location>
        <begin position="26"/>
        <end position="105"/>
    </location>
</feature>
<keyword evidence="4 5" id="KW-0539">Nucleus</keyword>